<evidence type="ECO:0000313" key="15">
    <source>
        <dbReference type="WBParaSite" id="SMUV_0001101501-mRNA-1"/>
    </source>
</evidence>
<dbReference type="STRING" id="451379.A0A0N5B163"/>
<dbReference type="PANTHER" id="PTHR18919">
    <property type="entry name" value="ACETYL-COA C-ACYLTRANSFERASE"/>
    <property type="match status" value="1"/>
</dbReference>
<evidence type="ECO:0000256" key="8">
    <source>
        <dbReference type="ARBA" id="ARBA00022946"/>
    </source>
</evidence>
<sequence>MTDSDKASGNASSRLFLRLPVIIGAVRTPIGSFRSTLRNVTATELGSTAIKGVLQRSNVEVDAVDEVYMGQVLQGNVGQALSRQAALGACLSISTVVTTINKVCASGLKAIMIGAQSVQSGHQQVVIGGGMESMSQVPFYIPRGDTKYGGFEVIDGIIRDGLTDAYERIHMGLCAEKTAEEQDISRNQQDTYAIKSYTRSIAAWNSGAIGPEIIPLNIKDKKSVHVVDKDEEFSRVNFEKIHKLKSVFKKDGTVTAANASKLNDGAAAVLLLSPDAAKKLHATSLAKILCYTDVAVNPVDYCLAPTFVIQKLLGKSNLCLSDIDIFEINEAFSVVPLVAIQKLKLSPAKVNPHGGSISLGHPLGMTGARLITHLVHALKPGQKGLAAICNGGGGASGMIIEKLCDTQGVYILSAVRTPIGSFRGSFAQLSAVDLGCIVSKEALKRAGVDPGCVDETIVGCVLTAGLGQNFRCPNLLFYQLAANLSKYSTNKIEGMPVETNCVTVNKVCSSSLKAIILGTQSIQLGYRNVVVATGTESMSNAPFCLKRGDHFMGDIQLVDSMQRDGLSDAILNKSMGFCAEKTVKEYRISREQLDACALASYNSASKSWERRVFDDEIVPVEVQQKKGDPLVLKEDEEYKRLIPSKVPKLSPAFLSDGTGTLTAANSSSISDGAAAVVLGSEHIVKDSKRKPLGQILAYSEAATEPVDFTKAPVYAVRKLLDAAGVDKNNISFWEINEAFIVTKMVFVNELGLDSNLVNSRGGAVALGHPIGASGARIVVTLIHTLKQGQLGVATICNGGGEATAILIKRLT</sequence>
<dbReference type="GO" id="GO:0006635">
    <property type="term" value="P:fatty acid beta-oxidation"/>
    <property type="evidence" value="ECO:0007669"/>
    <property type="project" value="TreeGrafter"/>
</dbReference>
<dbReference type="InterPro" id="IPR020617">
    <property type="entry name" value="Thiolase_C"/>
</dbReference>
<protein>
    <recommendedName>
        <fullName evidence="5">acetyl-CoA C-acetyltransferase</fullName>
        <ecNumber evidence="5">2.3.1.9</ecNumber>
    </recommendedName>
</protein>
<evidence type="ECO:0000256" key="11">
    <source>
        <dbReference type="ARBA" id="ARBA00023315"/>
    </source>
</evidence>
<keyword evidence="10" id="KW-0496">Mitochondrion</keyword>
<evidence type="ECO:0000256" key="6">
    <source>
        <dbReference type="ARBA" id="ARBA00022679"/>
    </source>
</evidence>
<evidence type="ECO:0000256" key="4">
    <source>
        <dbReference type="ARBA" id="ARBA00011881"/>
    </source>
</evidence>
<dbReference type="Gene3D" id="3.40.47.10">
    <property type="match status" value="2"/>
</dbReference>
<dbReference type="GO" id="GO:0005739">
    <property type="term" value="C:mitochondrion"/>
    <property type="evidence" value="ECO:0007669"/>
    <property type="project" value="UniProtKB-SubCell"/>
</dbReference>
<keyword evidence="11" id="KW-0012">Acyltransferase</keyword>
<dbReference type="InterPro" id="IPR020616">
    <property type="entry name" value="Thiolase_N"/>
</dbReference>
<dbReference type="InterPro" id="IPR020610">
    <property type="entry name" value="Thiolase_AS"/>
</dbReference>
<dbReference type="PROSITE" id="PS00737">
    <property type="entry name" value="THIOLASE_2"/>
    <property type="match status" value="2"/>
</dbReference>
<reference evidence="15" key="1">
    <citation type="submission" date="2017-02" db="UniProtKB">
        <authorList>
            <consortium name="WormBaseParasite"/>
        </authorList>
    </citation>
    <scope>IDENTIFICATION</scope>
</reference>
<evidence type="ECO:0000256" key="10">
    <source>
        <dbReference type="ARBA" id="ARBA00023128"/>
    </source>
</evidence>
<comment type="subunit">
    <text evidence="4">Homotetramer.</text>
</comment>
<feature type="domain" description="Thiolase N-terminal" evidence="12">
    <location>
        <begin position="409"/>
        <end position="681"/>
    </location>
</feature>
<dbReference type="GO" id="GO:0046872">
    <property type="term" value="F:metal ion binding"/>
    <property type="evidence" value="ECO:0007669"/>
    <property type="project" value="UniProtKB-KW"/>
</dbReference>
<dbReference type="SUPFAM" id="SSF53901">
    <property type="entry name" value="Thiolase-like"/>
    <property type="match status" value="4"/>
</dbReference>
<evidence type="ECO:0000256" key="9">
    <source>
        <dbReference type="ARBA" id="ARBA00022958"/>
    </source>
</evidence>
<comment type="pathway">
    <text evidence="2">Lipid metabolism.</text>
</comment>
<dbReference type="InterPro" id="IPR002155">
    <property type="entry name" value="Thiolase"/>
</dbReference>
<keyword evidence="8" id="KW-0809">Transit peptide</keyword>
<keyword evidence="14" id="KW-1185">Reference proteome</keyword>
<feature type="domain" description="Thiolase C-terminal" evidence="13">
    <location>
        <begin position="283"/>
        <end position="402"/>
    </location>
</feature>
<dbReference type="InterPro" id="IPR020615">
    <property type="entry name" value="Thiolase_acyl_enz_int_AS"/>
</dbReference>
<evidence type="ECO:0000313" key="14">
    <source>
        <dbReference type="Proteomes" id="UP000046393"/>
    </source>
</evidence>
<evidence type="ECO:0000256" key="3">
    <source>
        <dbReference type="ARBA" id="ARBA00010982"/>
    </source>
</evidence>
<evidence type="ECO:0000256" key="7">
    <source>
        <dbReference type="ARBA" id="ARBA00022723"/>
    </source>
</evidence>
<comment type="similarity">
    <text evidence="3">Belongs to the thiolase-like superfamily. Thiolase family.</text>
</comment>
<dbReference type="Pfam" id="PF00108">
    <property type="entry name" value="Thiolase_N"/>
    <property type="match status" value="2"/>
</dbReference>
<dbReference type="CDD" id="cd00751">
    <property type="entry name" value="thiolase"/>
    <property type="match status" value="2"/>
</dbReference>
<dbReference type="PANTHER" id="PTHR18919:SF156">
    <property type="entry name" value="ACETYL-COA ACETYLTRANSFERASE, MITOCHONDRIAL"/>
    <property type="match status" value="1"/>
</dbReference>
<dbReference type="FunFam" id="3.40.47.10:FF:000007">
    <property type="entry name" value="acetyl-CoA acetyltransferase, mitochondrial"/>
    <property type="match status" value="1"/>
</dbReference>
<dbReference type="Pfam" id="PF02803">
    <property type="entry name" value="Thiolase_C"/>
    <property type="match status" value="2"/>
</dbReference>
<dbReference type="PROSITE" id="PS00099">
    <property type="entry name" value="THIOLASE_3"/>
    <property type="match status" value="2"/>
</dbReference>
<organism evidence="14 15">
    <name type="scientific">Syphacia muris</name>
    <dbReference type="NCBI Taxonomy" id="451379"/>
    <lineage>
        <taxon>Eukaryota</taxon>
        <taxon>Metazoa</taxon>
        <taxon>Ecdysozoa</taxon>
        <taxon>Nematoda</taxon>
        <taxon>Chromadorea</taxon>
        <taxon>Rhabditida</taxon>
        <taxon>Spirurina</taxon>
        <taxon>Oxyuridomorpha</taxon>
        <taxon>Oxyuroidea</taxon>
        <taxon>Oxyuridae</taxon>
        <taxon>Syphacia</taxon>
    </lineage>
</organism>
<dbReference type="PROSITE" id="PS00098">
    <property type="entry name" value="THIOLASE_1"/>
    <property type="match status" value="2"/>
</dbReference>
<dbReference type="InterPro" id="IPR016039">
    <property type="entry name" value="Thiolase-like"/>
</dbReference>
<keyword evidence="9" id="KW-0630">Potassium</keyword>
<proteinExistence type="inferred from homology"/>
<dbReference type="AlphaFoldDB" id="A0A0N5B163"/>
<name>A0A0N5B163_9BILA</name>
<evidence type="ECO:0000259" key="13">
    <source>
        <dbReference type="Pfam" id="PF02803"/>
    </source>
</evidence>
<dbReference type="GO" id="GO:0003985">
    <property type="term" value="F:acetyl-CoA C-acetyltransferase activity"/>
    <property type="evidence" value="ECO:0007669"/>
    <property type="project" value="UniProtKB-EC"/>
</dbReference>
<dbReference type="Proteomes" id="UP000046393">
    <property type="component" value="Unplaced"/>
</dbReference>
<comment type="subcellular location">
    <subcellularLocation>
        <location evidence="1">Mitochondrion</location>
    </subcellularLocation>
</comment>
<evidence type="ECO:0000256" key="5">
    <source>
        <dbReference type="ARBA" id="ARBA00012705"/>
    </source>
</evidence>
<keyword evidence="6" id="KW-0808">Transferase</keyword>
<dbReference type="EC" id="2.3.1.9" evidence="5"/>
<dbReference type="WBParaSite" id="SMUV_0001101501-mRNA-1">
    <property type="protein sequence ID" value="SMUV_0001101501-mRNA-1"/>
    <property type="gene ID" value="SMUV_0001101501"/>
</dbReference>
<evidence type="ECO:0000256" key="2">
    <source>
        <dbReference type="ARBA" id="ARBA00005189"/>
    </source>
</evidence>
<feature type="domain" description="Thiolase C-terminal" evidence="13">
    <location>
        <begin position="690"/>
        <end position="808"/>
    </location>
</feature>
<evidence type="ECO:0000256" key="1">
    <source>
        <dbReference type="ARBA" id="ARBA00004173"/>
    </source>
</evidence>
<dbReference type="InterPro" id="IPR020613">
    <property type="entry name" value="Thiolase_CS"/>
</dbReference>
<evidence type="ECO:0000259" key="12">
    <source>
        <dbReference type="Pfam" id="PF00108"/>
    </source>
</evidence>
<keyword evidence="7" id="KW-0479">Metal-binding</keyword>
<dbReference type="NCBIfam" id="TIGR01930">
    <property type="entry name" value="AcCoA-C-Actrans"/>
    <property type="match status" value="2"/>
</dbReference>
<accession>A0A0N5B163</accession>
<feature type="domain" description="Thiolase N-terminal" evidence="12">
    <location>
        <begin position="21"/>
        <end position="273"/>
    </location>
</feature>